<comment type="pathway">
    <text evidence="3">Glycan metabolism; cellulose degradation.</text>
</comment>
<dbReference type="InterPro" id="IPR050288">
    <property type="entry name" value="Cellulose_deg_GH3"/>
</dbReference>
<dbReference type="InterPro" id="IPR036881">
    <property type="entry name" value="Glyco_hydro_3_C_sf"/>
</dbReference>
<sequence length="455" mass="49721">MASQQLSPVPKPLALFDRFIAQQTETMALKEKVLSISGDSFDVKLANGQPIFQIKAKHMSLSGRKSVFDMAGNHLFDIVKEHLHIHTTFAAVDPHGKKLLEVKSSFSLVGSKTIATFTSSKTGSTETLKMKGNWLDTKVDIVDEATGAVVAQINRKLWQGPGDAINATQWDAALAKVNDLIAQTSLTEKASIVTGTVGFGELCLYDGPQGLHFADLRSVFPSELAAAAPWDRCYLDGDGERWEPSFVAKSLSRFPWAQPIGFGGGRVTGKDSSLILLSGVAMQESIRSAQAVADVFLRKFSLLKKNMRDELDFQGPKYARLSIGGCFQPFILPMWFPGIRNGTIPEWRLNEMIRQILTPYYYSSQDHEYPTIDPSSYAVTAATYGILPAGEVTPAGRDVRGNHSLLIRKIGSAGTVLLKNKDKTLPIRPAWVIGVFGNDAPDINGGLLPEQQLRA</sequence>
<organism evidence="16 17">
    <name type="scientific">Aspergillus fumigatus</name>
    <name type="common">Neosartorya fumigata</name>
    <dbReference type="NCBI Taxonomy" id="746128"/>
    <lineage>
        <taxon>Eukaryota</taxon>
        <taxon>Fungi</taxon>
        <taxon>Dikarya</taxon>
        <taxon>Ascomycota</taxon>
        <taxon>Pezizomycotina</taxon>
        <taxon>Eurotiomycetes</taxon>
        <taxon>Eurotiomycetidae</taxon>
        <taxon>Eurotiales</taxon>
        <taxon>Aspergillaceae</taxon>
        <taxon>Aspergillus</taxon>
        <taxon>Aspergillus subgen. Fumigati</taxon>
    </lineage>
</organism>
<evidence type="ECO:0000256" key="8">
    <source>
        <dbReference type="ARBA" id="ARBA00022729"/>
    </source>
</evidence>
<evidence type="ECO:0000256" key="11">
    <source>
        <dbReference type="ARBA" id="ARBA00023180"/>
    </source>
</evidence>
<dbReference type="AlphaFoldDB" id="A0A9P8NK74"/>
<comment type="caution">
    <text evidence="16">The sequence shown here is derived from an EMBL/GenBank/DDBJ whole genome shotgun (WGS) entry which is preliminary data.</text>
</comment>
<dbReference type="Proteomes" id="UP000813423">
    <property type="component" value="Unassembled WGS sequence"/>
</dbReference>
<evidence type="ECO:0000256" key="6">
    <source>
        <dbReference type="ARBA" id="ARBA00012744"/>
    </source>
</evidence>
<dbReference type="GO" id="GO:0030245">
    <property type="term" value="P:cellulose catabolic process"/>
    <property type="evidence" value="ECO:0007669"/>
    <property type="project" value="UniProtKB-KW"/>
</dbReference>
<evidence type="ECO:0000256" key="10">
    <source>
        <dbReference type="ARBA" id="ARBA00023001"/>
    </source>
</evidence>
<evidence type="ECO:0000256" key="13">
    <source>
        <dbReference type="ARBA" id="ARBA00023295"/>
    </source>
</evidence>
<keyword evidence="8" id="KW-0732">Signal</keyword>
<keyword evidence="14" id="KW-0624">Polysaccharide degradation</keyword>
<dbReference type="InterPro" id="IPR007612">
    <property type="entry name" value="LOR"/>
</dbReference>
<accession>A0A9P8NK74</accession>
<dbReference type="EMBL" id="JAIBSC010000023">
    <property type="protein sequence ID" value="KAH1908001.1"/>
    <property type="molecule type" value="Genomic_DNA"/>
</dbReference>
<comment type="subcellular location">
    <subcellularLocation>
        <location evidence="2">Secreted</location>
    </subcellularLocation>
</comment>
<protein>
    <recommendedName>
        <fullName evidence="6">beta-glucosidase</fullName>
        <ecNumber evidence="6">3.2.1.21</ecNumber>
    </recommendedName>
</protein>
<dbReference type="InterPro" id="IPR036962">
    <property type="entry name" value="Glyco_hydro_3_N_sf"/>
</dbReference>
<keyword evidence="11" id="KW-0325">Glycoprotein</keyword>
<dbReference type="SUPFAM" id="SSF54518">
    <property type="entry name" value="Tubby C-terminal domain-like"/>
    <property type="match status" value="1"/>
</dbReference>
<evidence type="ECO:0000313" key="16">
    <source>
        <dbReference type="EMBL" id="KAH1908001.1"/>
    </source>
</evidence>
<proteinExistence type="inferred from homology"/>
<dbReference type="EC" id="3.2.1.21" evidence="6"/>
<dbReference type="InterPro" id="IPR017853">
    <property type="entry name" value="GH"/>
</dbReference>
<evidence type="ECO:0000313" key="17">
    <source>
        <dbReference type="Proteomes" id="UP000813423"/>
    </source>
</evidence>
<dbReference type="SUPFAM" id="SSF51445">
    <property type="entry name" value="(Trans)glycosidases"/>
    <property type="match status" value="1"/>
</dbReference>
<keyword evidence="10" id="KW-0136">Cellulose degradation</keyword>
<evidence type="ECO:0000256" key="14">
    <source>
        <dbReference type="ARBA" id="ARBA00023326"/>
    </source>
</evidence>
<keyword evidence="9" id="KW-0378">Hydrolase</keyword>
<dbReference type="InterPro" id="IPR038595">
    <property type="entry name" value="LOR_sf"/>
</dbReference>
<keyword evidence="12" id="KW-0119">Carbohydrate metabolism</keyword>
<evidence type="ECO:0000256" key="7">
    <source>
        <dbReference type="ARBA" id="ARBA00022525"/>
    </source>
</evidence>
<keyword evidence="7" id="KW-0964">Secreted</keyword>
<evidence type="ECO:0000256" key="5">
    <source>
        <dbReference type="ARBA" id="ARBA00005437"/>
    </source>
</evidence>
<reference evidence="16" key="1">
    <citation type="submission" date="2021-08" db="EMBL/GenBank/DDBJ databases">
        <title>Global Aspergillus fumigatus from environmental and clinical sources.</title>
        <authorList>
            <person name="Barber A."/>
            <person name="Sae-Ong T."/>
        </authorList>
    </citation>
    <scope>NUCLEOTIDE SEQUENCE</scope>
    <source>
        <strain evidence="16">NRZ-2016-071</strain>
    </source>
</reference>
<evidence type="ECO:0000256" key="3">
    <source>
        <dbReference type="ARBA" id="ARBA00004987"/>
    </source>
</evidence>
<keyword evidence="13" id="KW-0326">Glycosidase</keyword>
<comment type="similarity">
    <text evidence="4">Belongs to the glycosyl hydrolase 3 family.</text>
</comment>
<dbReference type="PANTHER" id="PTHR42715">
    <property type="entry name" value="BETA-GLUCOSIDASE"/>
    <property type="match status" value="1"/>
</dbReference>
<evidence type="ECO:0000256" key="15">
    <source>
        <dbReference type="ARBA" id="ARBA00024983"/>
    </source>
</evidence>
<comment type="similarity">
    <text evidence="5">Belongs to the LOR family.</text>
</comment>
<evidence type="ECO:0000256" key="2">
    <source>
        <dbReference type="ARBA" id="ARBA00004613"/>
    </source>
</evidence>
<dbReference type="GO" id="GO:0005576">
    <property type="term" value="C:extracellular region"/>
    <property type="evidence" value="ECO:0007669"/>
    <property type="project" value="UniProtKB-SubCell"/>
</dbReference>
<dbReference type="PANTHER" id="PTHR42715:SF12">
    <property type="entry name" value="BETA-GLUCOSIDASE G-RELATED"/>
    <property type="match status" value="1"/>
</dbReference>
<evidence type="ECO:0000256" key="9">
    <source>
        <dbReference type="ARBA" id="ARBA00022801"/>
    </source>
</evidence>
<comment type="function">
    <text evidence="15">Beta-glucosidases are one of a number of cellulolytic enzymes involved in the degradation of cellulosic biomass. Catalyzes the last step releasing glucose from the inhibitory cellobiose.</text>
</comment>
<dbReference type="InterPro" id="IPR025659">
    <property type="entry name" value="Tubby-like_C"/>
</dbReference>
<evidence type="ECO:0000256" key="1">
    <source>
        <dbReference type="ARBA" id="ARBA00000448"/>
    </source>
</evidence>
<comment type="catalytic activity">
    <reaction evidence="1">
        <text>Hydrolysis of terminal, non-reducing beta-D-glucosyl residues with release of beta-D-glucose.</text>
        <dbReference type="EC" id="3.2.1.21"/>
    </reaction>
</comment>
<dbReference type="Pfam" id="PF04525">
    <property type="entry name" value="LOR"/>
    <property type="match status" value="1"/>
</dbReference>
<gene>
    <name evidence="16" type="ORF">KXV57_003768</name>
</gene>
<name>A0A9P8NK74_ASPFM</name>
<evidence type="ECO:0000256" key="4">
    <source>
        <dbReference type="ARBA" id="ARBA00005336"/>
    </source>
</evidence>
<dbReference type="Gene3D" id="3.20.20.300">
    <property type="entry name" value="Glycoside hydrolase, family 3, N-terminal domain"/>
    <property type="match status" value="1"/>
</dbReference>
<dbReference type="GO" id="GO:0008422">
    <property type="term" value="F:beta-glucosidase activity"/>
    <property type="evidence" value="ECO:0007669"/>
    <property type="project" value="UniProtKB-EC"/>
</dbReference>
<evidence type="ECO:0000256" key="12">
    <source>
        <dbReference type="ARBA" id="ARBA00023277"/>
    </source>
</evidence>
<dbReference type="Gene3D" id="3.40.50.1700">
    <property type="entry name" value="Glycoside hydrolase family 3 C-terminal domain"/>
    <property type="match status" value="1"/>
</dbReference>
<dbReference type="Gene3D" id="2.40.160.200">
    <property type="entry name" value="LURP1-related"/>
    <property type="match status" value="1"/>
</dbReference>